<gene>
    <name evidence="5" type="ORF">ENQ77_00230</name>
    <name evidence="6" type="ORF">ENU66_07725</name>
</gene>
<evidence type="ECO:0000256" key="1">
    <source>
        <dbReference type="ARBA" id="ARBA00004496"/>
    </source>
</evidence>
<dbReference type="InterPro" id="IPR035895">
    <property type="entry name" value="HPr-like_sf"/>
</dbReference>
<dbReference type="GO" id="GO:0005737">
    <property type="term" value="C:cytoplasm"/>
    <property type="evidence" value="ECO:0007669"/>
    <property type="project" value="UniProtKB-SubCell"/>
</dbReference>
<dbReference type="PRINTS" id="PR00107">
    <property type="entry name" value="PHOSPHOCPHPR"/>
</dbReference>
<dbReference type="PANTHER" id="PTHR33705:SF2">
    <property type="entry name" value="PHOSPHOCARRIER PROTEIN NPR"/>
    <property type="match status" value="1"/>
</dbReference>
<dbReference type="NCBIfam" id="TIGR01003">
    <property type="entry name" value="PTS_HPr_family"/>
    <property type="match status" value="1"/>
</dbReference>
<dbReference type="EMBL" id="DTDJ01000047">
    <property type="protein sequence ID" value="HGL18198.1"/>
    <property type="molecule type" value="Genomic_DNA"/>
</dbReference>
<evidence type="ECO:0000256" key="2">
    <source>
        <dbReference type="ARBA" id="ARBA00022490"/>
    </source>
</evidence>
<dbReference type="PROSITE" id="PS51350">
    <property type="entry name" value="PTS_HPR_DOM"/>
    <property type="match status" value="1"/>
</dbReference>
<dbReference type="InterPro" id="IPR050399">
    <property type="entry name" value="HPr"/>
</dbReference>
<dbReference type="Gene3D" id="3.30.1340.10">
    <property type="entry name" value="HPr-like"/>
    <property type="match status" value="1"/>
</dbReference>
<protein>
    <submittedName>
        <fullName evidence="5">HPr family phosphocarrier protein</fullName>
    </submittedName>
</protein>
<dbReference type="GO" id="GO:0009401">
    <property type="term" value="P:phosphoenolpyruvate-dependent sugar phosphotransferase system"/>
    <property type="evidence" value="ECO:0007669"/>
    <property type="project" value="UniProtKB-KW"/>
</dbReference>
<comment type="caution">
    <text evidence="5">The sequence shown here is derived from an EMBL/GenBank/DDBJ whole genome shotgun (WGS) entry which is preliminary data.</text>
</comment>
<evidence type="ECO:0000313" key="6">
    <source>
        <dbReference type="EMBL" id="HGL18198.1"/>
    </source>
</evidence>
<dbReference type="InterPro" id="IPR001020">
    <property type="entry name" value="PTS_HPr_His_P_site"/>
</dbReference>
<dbReference type="InterPro" id="IPR000032">
    <property type="entry name" value="HPr-like"/>
</dbReference>
<name>A0A7C2K3K8_UNCW3</name>
<organism evidence="5">
    <name type="scientific">candidate division WOR-3 bacterium</name>
    <dbReference type="NCBI Taxonomy" id="2052148"/>
    <lineage>
        <taxon>Bacteria</taxon>
        <taxon>Bacteria division WOR-3</taxon>
    </lineage>
</organism>
<evidence type="ECO:0000256" key="3">
    <source>
        <dbReference type="ARBA" id="ARBA00022683"/>
    </source>
</evidence>
<dbReference type="PANTHER" id="PTHR33705">
    <property type="entry name" value="PHOSPHOCARRIER PROTEIN HPR"/>
    <property type="match status" value="1"/>
</dbReference>
<proteinExistence type="predicted"/>
<dbReference type="Pfam" id="PF00381">
    <property type="entry name" value="PTS-HPr"/>
    <property type="match status" value="1"/>
</dbReference>
<accession>A0A7C2K3K8</accession>
<sequence>MKEAKLKIKNKLGIHARPAMLFAQTANQFECDVYVTKDDVEVNGKSVLGLMMLVAPQGSEITIRCEGVDEEEAIKALSKIVEEGFGEE</sequence>
<evidence type="ECO:0000259" key="4">
    <source>
        <dbReference type="PROSITE" id="PS51350"/>
    </source>
</evidence>
<feature type="domain" description="HPr" evidence="4">
    <location>
        <begin position="1"/>
        <end position="88"/>
    </location>
</feature>
<dbReference type="PROSITE" id="PS00369">
    <property type="entry name" value="PTS_HPR_HIS"/>
    <property type="match status" value="1"/>
</dbReference>
<dbReference type="EMBL" id="DSOL01000003">
    <property type="protein sequence ID" value="HEN27109.1"/>
    <property type="molecule type" value="Genomic_DNA"/>
</dbReference>
<dbReference type="AlphaFoldDB" id="A0A7C2K3K8"/>
<keyword evidence="3" id="KW-0598">Phosphotransferase system</keyword>
<keyword evidence="2" id="KW-0963">Cytoplasm</keyword>
<evidence type="ECO:0000313" key="5">
    <source>
        <dbReference type="EMBL" id="HEN27109.1"/>
    </source>
</evidence>
<comment type="subcellular location">
    <subcellularLocation>
        <location evidence="1">Cytoplasm</location>
    </subcellularLocation>
</comment>
<reference evidence="5" key="1">
    <citation type="journal article" date="2020" name="mSystems">
        <title>Genome- and Community-Level Interaction Insights into Carbon Utilization and Element Cycling Functions of Hydrothermarchaeota in Hydrothermal Sediment.</title>
        <authorList>
            <person name="Zhou Z."/>
            <person name="Liu Y."/>
            <person name="Xu W."/>
            <person name="Pan J."/>
            <person name="Luo Z.H."/>
            <person name="Li M."/>
        </authorList>
    </citation>
    <scope>NUCLEOTIDE SEQUENCE [LARGE SCALE GENOMIC DNA]</scope>
    <source>
        <strain evidence="5">SpSt-34</strain>
        <strain evidence="6">SpSt-69</strain>
    </source>
</reference>
<dbReference type="CDD" id="cd00367">
    <property type="entry name" value="PTS-HPr_like"/>
    <property type="match status" value="1"/>
</dbReference>
<dbReference type="SUPFAM" id="SSF55594">
    <property type="entry name" value="HPr-like"/>
    <property type="match status" value="1"/>
</dbReference>